<keyword evidence="3" id="KW-1185">Reference proteome</keyword>
<dbReference type="SUPFAM" id="SSF48208">
    <property type="entry name" value="Six-hairpin glycosidases"/>
    <property type="match status" value="1"/>
</dbReference>
<dbReference type="RefSeq" id="WP_075035499.1">
    <property type="nucleotide sequence ID" value="NZ_FOSB01000002.1"/>
</dbReference>
<organism evidence="2 3">
    <name type="scientific">Halobacillus dabanensis</name>
    <dbReference type="NCBI Taxonomy" id="240302"/>
    <lineage>
        <taxon>Bacteria</taxon>
        <taxon>Bacillati</taxon>
        <taxon>Bacillota</taxon>
        <taxon>Bacilli</taxon>
        <taxon>Bacillales</taxon>
        <taxon>Bacillaceae</taxon>
        <taxon>Halobacillus</taxon>
    </lineage>
</organism>
<reference evidence="3" key="1">
    <citation type="submission" date="2016-10" db="EMBL/GenBank/DDBJ databases">
        <authorList>
            <person name="Varghese N."/>
            <person name="Submissions S."/>
        </authorList>
    </citation>
    <scope>NUCLEOTIDE SEQUENCE [LARGE SCALE GENOMIC DNA]</scope>
    <source>
        <strain evidence="3">CGMCC 1.3704</strain>
    </source>
</reference>
<dbReference type="OrthoDB" id="6381507at2"/>
<dbReference type="InterPro" id="IPR010905">
    <property type="entry name" value="Glyco_hydro_88"/>
</dbReference>
<dbReference type="Gene3D" id="1.50.10.10">
    <property type="match status" value="1"/>
</dbReference>
<dbReference type="Pfam" id="PF07470">
    <property type="entry name" value="Glyco_hydro_88"/>
    <property type="match status" value="1"/>
</dbReference>
<dbReference type="AlphaFoldDB" id="A0A1I3RU94"/>
<proteinExistence type="predicted"/>
<evidence type="ECO:0000313" key="3">
    <source>
        <dbReference type="Proteomes" id="UP000183557"/>
    </source>
</evidence>
<dbReference type="PANTHER" id="PTHR33886">
    <property type="entry name" value="UNSATURATED RHAMNOGALACTURONAN HYDROLASE (EUROFUNG)"/>
    <property type="match status" value="1"/>
</dbReference>
<protein>
    <submittedName>
        <fullName evidence="2">Unsaturated rhamnogalacturonyl hydrolase</fullName>
    </submittedName>
</protein>
<dbReference type="InterPro" id="IPR008928">
    <property type="entry name" value="6-hairpin_glycosidase_sf"/>
</dbReference>
<dbReference type="Proteomes" id="UP000183557">
    <property type="component" value="Unassembled WGS sequence"/>
</dbReference>
<dbReference type="GO" id="GO:0005975">
    <property type="term" value="P:carbohydrate metabolic process"/>
    <property type="evidence" value="ECO:0007669"/>
    <property type="project" value="InterPro"/>
</dbReference>
<dbReference type="InterPro" id="IPR052043">
    <property type="entry name" value="PolySaccharide_Degr_Enz"/>
</dbReference>
<dbReference type="PANTHER" id="PTHR33886:SF8">
    <property type="entry name" value="UNSATURATED RHAMNOGALACTURONAN HYDROLASE (EUROFUNG)"/>
    <property type="match status" value="1"/>
</dbReference>
<name>A0A1I3RU94_HALDA</name>
<accession>A0A1I3RU94</accession>
<sequence>MVSDQRTASNKKLDTPLDWGKAACDSLMATFEPSELPPDGRWHYHQGVFLESMRQLRQVAGGDDYLSYIKGYVDHNIDEHGNFLWNRKELDAIQAGLLLFELDEKYEDTRYRKAAKKLRNMFPTLNRTSDGGFWHKDGYPYQMWLDGLYMGGAFSMNYAEAYNEPELLEMVLEQERLMRKHTLDEKTGLYHHAWDESKAQPWADSETGKSPEFWGRAIGWYGIMFNEILDFLPENHPSEQELADALRSLVDSLANYQDADTGLWYQVVDRPERNDNWIETSCSALFIYTIARGIRSGYVNESFKQQAIKGYRGLLKRMKFDDNGHFVMPEICIGTGVGDYEHYINRPKTANDLHGVGSFVLASLEMQHLLPEL</sequence>
<dbReference type="GO" id="GO:0016787">
    <property type="term" value="F:hydrolase activity"/>
    <property type="evidence" value="ECO:0007669"/>
    <property type="project" value="UniProtKB-KW"/>
</dbReference>
<evidence type="ECO:0000313" key="2">
    <source>
        <dbReference type="EMBL" id="SFJ50123.1"/>
    </source>
</evidence>
<dbReference type="InterPro" id="IPR012341">
    <property type="entry name" value="6hp_glycosidase-like_sf"/>
</dbReference>
<dbReference type="EMBL" id="FOSB01000002">
    <property type="protein sequence ID" value="SFJ50123.1"/>
    <property type="molecule type" value="Genomic_DNA"/>
</dbReference>
<gene>
    <name evidence="2" type="ORF">SAMN04487936_102430</name>
</gene>
<keyword evidence="1 2" id="KW-0378">Hydrolase</keyword>
<evidence type="ECO:0000256" key="1">
    <source>
        <dbReference type="ARBA" id="ARBA00022801"/>
    </source>
</evidence>